<comment type="caution">
    <text evidence="11">The sequence shown here is derived from an EMBL/GenBank/DDBJ whole genome shotgun (WGS) entry which is preliminary data.</text>
</comment>
<dbReference type="GO" id="GO:0005524">
    <property type="term" value="F:ATP binding"/>
    <property type="evidence" value="ECO:0007669"/>
    <property type="project" value="UniProtKB-KW"/>
</dbReference>
<gene>
    <name evidence="11" type="primary">Mylk_0</name>
    <name evidence="11" type="ORF">MYSCRO_R01805</name>
</gene>
<dbReference type="FunFam" id="2.60.40.10:FF:000147">
    <property type="entry name" value="Myosin light chain kinase"/>
    <property type="match status" value="1"/>
</dbReference>
<dbReference type="GO" id="GO:0004674">
    <property type="term" value="F:protein serine/threonine kinase activity"/>
    <property type="evidence" value="ECO:0007669"/>
    <property type="project" value="UniProtKB-KW"/>
</dbReference>
<dbReference type="Pfam" id="PF07679">
    <property type="entry name" value="I-set"/>
    <property type="match status" value="7"/>
</dbReference>
<feature type="domain" description="Ig-like" evidence="10">
    <location>
        <begin position="156"/>
        <end position="244"/>
    </location>
</feature>
<dbReference type="GO" id="GO:0005737">
    <property type="term" value="C:cytoplasm"/>
    <property type="evidence" value="ECO:0007669"/>
    <property type="project" value="UniProtKB-SubCell"/>
</dbReference>
<feature type="non-terminal residue" evidence="11">
    <location>
        <position position="1139"/>
    </location>
</feature>
<name>A0A7L2SFI5_9PASS</name>
<dbReference type="InterPro" id="IPR013783">
    <property type="entry name" value="Ig-like_fold"/>
</dbReference>
<sequence length="1139" mass="124752">MGDVKLVTSTRVSKTTLTLSPPVPAEAPAFTLPPRNIRVQLGATARFEGKVRGYPEPQITWYRNGHPVPEGDHYVVDRSIRGVFSLVIKGVQEGDGGKYTCEAANDGGVRQVTVELTVEGNPLMKYSLPSSAKTSGGRLAVPSVEQRPSIWGESPPKFATKPNRVVVREGQTGKFSCKITGRPQPQVTWFKGDIQLQQNERLNMYERTGIQFLEIQNVQLADSGIYTCTVVNSAGKASVSAELTVQGSDKTDTYTQPPCVPSKPTTLAVKAVENSEFKQATSNGITKELKSSSTELMVETKDRVSAKKESLYITREAKESKQGQHQEMNTVSSQEHKEGKKGPQVLQKTSSTITLQSVKLQPEPKAEPQVTSIRQSENRKRAVQLLMAAQQTPPLTGHDSPRTREAENRSGAWRSVMEEKRGPLGIPPQFEIHPQSLEASEGQEIKFKSKVSGKPKPDVEWFKEGQPIKTGEDVQIYEEEGIHCLWIKKAYLRNSGSYSCTAANPKGQTSTSWLLTVRKPKVEEVAPCFSSVLKGCTVCEGQDFVLQCCVGGVPVPHITWLLNDQPIQYAHSTFEDGVAKLTVQDALPEDDGIYTCLAENKAGQASCSAQVTVKEKKSSKKAESAQAAKLNKTFAPVFLKGLTDLKVMDGSQVIMTVEVSANPPPEIIWLHNGKEIQETEDFHFEKKGNEYSLYIQEVFPEDTGKYTCEAWNEVGESQTQATLTVQEPQDGIQPWFISKPRSVTAAPGQNVLISCAIAGDPFPTVHWFKDGKEIIPGTACEILQNEDIFTLVLRNVQSRHAGQYEIQLRNQVGECSCQVSLMLRESSASTAEMLRDGRESASPGEQRDGGDHGKLTFGGTSGFKKNSSVTRVAEEEQEDVRGVLKRRVETREHTEESLRQQEAEQLDFRDILGKKKVSTKSVSEEELKEIPAEQMDFRANLQRQVKPKTLSEEERKVHAPQQVDFRSVLAKKGTPKTPLPEKVPPPKPAVTDFRSVLGSKKKPPAENGSAGTPAPNARANSEAQNATPNSQAPVAKQAVKKEEKNDRNCEHGCAVVDGGIIGKRAENKAPASKAPASKGTAPSFTEKLQDAQVADGEKLVLQCRISSDPPAAVTWTLNSKAIKSSKSTVISQEGKLIAL</sequence>
<dbReference type="EMBL" id="VYZQ01037884">
    <property type="protein sequence ID" value="NXS19193.1"/>
    <property type="molecule type" value="Genomic_DNA"/>
</dbReference>
<dbReference type="PANTHER" id="PTHR47633:SF1">
    <property type="entry name" value="MYOSIN LIGHT CHAIN KINASE, SMOOTH MUSCLE"/>
    <property type="match status" value="1"/>
</dbReference>
<evidence type="ECO:0000256" key="5">
    <source>
        <dbReference type="ARBA" id="ARBA00022741"/>
    </source>
</evidence>
<evidence type="ECO:0000256" key="1">
    <source>
        <dbReference type="ARBA" id="ARBA00004496"/>
    </source>
</evidence>
<comment type="similarity">
    <text evidence="2">Belongs to the protein kinase superfamily. CAMK Ser/Thr protein kinase family.</text>
</comment>
<protein>
    <submittedName>
        <fullName evidence="11">MYLK protein</fullName>
    </submittedName>
</protein>
<feature type="region of interest" description="Disordered" evidence="9">
    <location>
        <begin position="391"/>
        <end position="413"/>
    </location>
</feature>
<dbReference type="InterPro" id="IPR007110">
    <property type="entry name" value="Ig-like_dom"/>
</dbReference>
<feature type="compositionally biased region" description="Basic and acidic residues" evidence="9">
    <location>
        <begin position="315"/>
        <end position="324"/>
    </location>
</feature>
<feature type="region of interest" description="Disordered" evidence="9">
    <location>
        <begin position="315"/>
        <end position="376"/>
    </location>
</feature>
<evidence type="ECO:0000259" key="10">
    <source>
        <dbReference type="PROSITE" id="PS50835"/>
    </source>
</evidence>
<dbReference type="FunFam" id="2.60.40.10:FF:000425">
    <property type="entry name" value="Myosin light chain kinase"/>
    <property type="match status" value="1"/>
</dbReference>
<dbReference type="Gene3D" id="2.60.40.10">
    <property type="entry name" value="Immunoglobulins"/>
    <property type="match status" value="7"/>
</dbReference>
<feature type="compositionally biased region" description="Basic and acidic residues" evidence="9">
    <location>
        <begin position="399"/>
        <end position="408"/>
    </location>
</feature>
<proteinExistence type="inferred from homology"/>
<keyword evidence="7" id="KW-0112">Calmodulin-binding</keyword>
<feature type="non-terminal residue" evidence="11">
    <location>
        <position position="1"/>
    </location>
</feature>
<feature type="region of interest" description="Disordered" evidence="9">
    <location>
        <begin position="933"/>
        <end position="1049"/>
    </location>
</feature>
<keyword evidence="12" id="KW-1185">Reference proteome</keyword>
<evidence type="ECO:0000313" key="12">
    <source>
        <dbReference type="Proteomes" id="UP000537747"/>
    </source>
</evidence>
<dbReference type="InterPro" id="IPR036179">
    <property type="entry name" value="Ig-like_dom_sf"/>
</dbReference>
<dbReference type="Pfam" id="PF16620">
    <property type="entry name" value="23ISL"/>
    <property type="match status" value="1"/>
</dbReference>
<evidence type="ECO:0000313" key="11">
    <source>
        <dbReference type="EMBL" id="NXS19193.1"/>
    </source>
</evidence>
<dbReference type="Proteomes" id="UP000537747">
    <property type="component" value="Unassembled WGS sequence"/>
</dbReference>
<feature type="domain" description="Ig-like" evidence="10">
    <location>
        <begin position="428"/>
        <end position="516"/>
    </location>
</feature>
<keyword evidence="5" id="KW-0547">Nucleotide-binding</keyword>
<dbReference type="FunFam" id="2.60.40.10:FF:000372">
    <property type="entry name" value="Myosin light chain kinase, smooth muscle"/>
    <property type="match status" value="1"/>
</dbReference>
<feature type="compositionally biased region" description="Pro residues" evidence="9">
    <location>
        <begin position="977"/>
        <end position="988"/>
    </location>
</feature>
<comment type="subcellular location">
    <subcellularLocation>
        <location evidence="1">Cytoplasm</location>
    </subcellularLocation>
</comment>
<evidence type="ECO:0000256" key="6">
    <source>
        <dbReference type="ARBA" id="ARBA00022840"/>
    </source>
</evidence>
<accession>A0A7L2SFI5</accession>
<dbReference type="SMART" id="SM00409">
    <property type="entry name" value="IG"/>
    <property type="match status" value="6"/>
</dbReference>
<organism evidence="11 12">
    <name type="scientific">Mystacornis crossleyi</name>
    <dbReference type="NCBI Taxonomy" id="98133"/>
    <lineage>
        <taxon>Eukaryota</taxon>
        <taxon>Metazoa</taxon>
        <taxon>Chordata</taxon>
        <taxon>Craniata</taxon>
        <taxon>Vertebrata</taxon>
        <taxon>Euteleostomi</taxon>
        <taxon>Archelosauria</taxon>
        <taxon>Archosauria</taxon>
        <taxon>Dinosauria</taxon>
        <taxon>Saurischia</taxon>
        <taxon>Theropoda</taxon>
        <taxon>Coelurosauria</taxon>
        <taxon>Aves</taxon>
        <taxon>Neognathae</taxon>
        <taxon>Neoaves</taxon>
        <taxon>Telluraves</taxon>
        <taxon>Australaves</taxon>
        <taxon>Passeriformes</taxon>
        <taxon>Sylvioidea</taxon>
        <taxon>Timaliidae</taxon>
        <taxon>Mystacornis</taxon>
    </lineage>
</organism>
<feature type="domain" description="Ig-like" evidence="10">
    <location>
        <begin position="636"/>
        <end position="724"/>
    </location>
</feature>
<dbReference type="PROSITE" id="PS50835">
    <property type="entry name" value="IG_LIKE"/>
    <property type="match status" value="7"/>
</dbReference>
<dbReference type="SMART" id="SM00408">
    <property type="entry name" value="IGc2"/>
    <property type="match status" value="6"/>
</dbReference>
<feature type="domain" description="Ig-like" evidence="10">
    <location>
        <begin position="520"/>
        <end position="612"/>
    </location>
</feature>
<feature type="region of interest" description="Disordered" evidence="9">
    <location>
        <begin position="834"/>
        <end position="880"/>
    </location>
</feature>
<dbReference type="FunFam" id="2.60.40.10:FF:000080">
    <property type="entry name" value="Myosin light chain kinase, smooth muscle"/>
    <property type="match status" value="2"/>
</dbReference>
<dbReference type="PANTHER" id="PTHR47633">
    <property type="entry name" value="IMMUNOGLOBULIN"/>
    <property type="match status" value="1"/>
</dbReference>
<keyword evidence="6" id="KW-0067">ATP-binding</keyword>
<feature type="compositionally biased region" description="Basic and acidic residues" evidence="9">
    <location>
        <begin position="1039"/>
        <end position="1049"/>
    </location>
</feature>
<feature type="domain" description="Ig-like" evidence="10">
    <location>
        <begin position="734"/>
        <end position="829"/>
    </location>
</feature>
<feature type="domain" description="Ig-like" evidence="10">
    <location>
        <begin position="28"/>
        <end position="117"/>
    </location>
</feature>
<dbReference type="InterPro" id="IPR013098">
    <property type="entry name" value="Ig_I-set"/>
</dbReference>
<feature type="compositionally biased region" description="Polar residues" evidence="9">
    <location>
        <begin position="1018"/>
        <end position="1032"/>
    </location>
</feature>
<evidence type="ECO:0000256" key="2">
    <source>
        <dbReference type="ARBA" id="ARBA00006692"/>
    </source>
</evidence>
<keyword evidence="4" id="KW-0677">Repeat</keyword>
<evidence type="ECO:0000256" key="7">
    <source>
        <dbReference type="ARBA" id="ARBA00022860"/>
    </source>
</evidence>
<keyword evidence="3" id="KW-0963">Cytoplasm</keyword>
<reference evidence="11 12" key="1">
    <citation type="submission" date="2019-09" db="EMBL/GenBank/DDBJ databases">
        <title>Bird 10,000 Genomes (B10K) Project - Family phase.</title>
        <authorList>
            <person name="Zhang G."/>
        </authorList>
    </citation>
    <scope>NUCLEOTIDE SEQUENCE [LARGE SCALE GENOMIC DNA]</scope>
    <source>
        <strain evidence="11">B10K-DU-002-82</strain>
    </source>
</reference>
<dbReference type="AlphaFoldDB" id="A0A7L2SFI5"/>
<dbReference type="OrthoDB" id="2152335at2759"/>
<feature type="compositionally biased region" description="Basic and acidic residues" evidence="9">
    <location>
        <begin position="834"/>
        <end position="854"/>
    </location>
</feature>
<keyword evidence="8" id="KW-0393">Immunoglobulin domain</keyword>
<dbReference type="FunFam" id="2.60.40.10:FF:000145">
    <property type="entry name" value="Myosin light chain kinase, smooth muscle"/>
    <property type="match status" value="1"/>
</dbReference>
<dbReference type="InterPro" id="IPR003599">
    <property type="entry name" value="Ig_sub"/>
</dbReference>
<evidence type="ECO:0000256" key="4">
    <source>
        <dbReference type="ARBA" id="ARBA00022737"/>
    </source>
</evidence>
<dbReference type="SUPFAM" id="SSF48726">
    <property type="entry name" value="Immunoglobulin"/>
    <property type="match status" value="7"/>
</dbReference>
<dbReference type="InterPro" id="IPR003598">
    <property type="entry name" value="Ig_sub2"/>
</dbReference>
<evidence type="ECO:0000256" key="8">
    <source>
        <dbReference type="ARBA" id="ARBA00023319"/>
    </source>
</evidence>
<feature type="compositionally biased region" description="Polar residues" evidence="9">
    <location>
        <begin position="346"/>
        <end position="359"/>
    </location>
</feature>
<feature type="domain" description="Ig-like" evidence="10">
    <location>
        <begin position="1082"/>
        <end position="1139"/>
    </location>
</feature>
<evidence type="ECO:0000256" key="3">
    <source>
        <dbReference type="ARBA" id="ARBA00022490"/>
    </source>
</evidence>
<evidence type="ECO:0000256" key="9">
    <source>
        <dbReference type="SAM" id="MobiDB-lite"/>
    </source>
</evidence>